<dbReference type="InterPro" id="IPR026444">
    <property type="entry name" value="Secre_tail"/>
</dbReference>
<dbReference type="NCBIfam" id="TIGR04183">
    <property type="entry name" value="Por_Secre_tail"/>
    <property type="match status" value="1"/>
</dbReference>
<dbReference type="Proteomes" id="UP000594195">
    <property type="component" value="Chromosome"/>
</dbReference>
<dbReference type="KEGG" id="kfa:Q73A0000_08645"/>
<gene>
    <name evidence="3" type="ORF">Q73A0000_08645</name>
</gene>
<accession>A0A7M2Y9B9</accession>
<evidence type="ECO:0000313" key="4">
    <source>
        <dbReference type="Proteomes" id="UP000594195"/>
    </source>
</evidence>
<evidence type="ECO:0000256" key="2">
    <source>
        <dbReference type="SAM" id="SignalP"/>
    </source>
</evidence>
<feature type="signal peptide" evidence="2">
    <location>
        <begin position="1"/>
        <end position="21"/>
    </location>
</feature>
<organism evidence="3 4">
    <name type="scientific">Kaistella flava</name>
    <name type="common">ex Peng et al. 2021</name>
    <dbReference type="NCBI Taxonomy" id="2038776"/>
    <lineage>
        <taxon>Bacteria</taxon>
        <taxon>Pseudomonadati</taxon>
        <taxon>Bacteroidota</taxon>
        <taxon>Flavobacteriia</taxon>
        <taxon>Flavobacteriales</taxon>
        <taxon>Weeksellaceae</taxon>
        <taxon>Chryseobacterium group</taxon>
        <taxon>Kaistella</taxon>
    </lineage>
</organism>
<protein>
    <submittedName>
        <fullName evidence="3">T9SS type A sorting domain-containing protein</fullName>
    </submittedName>
</protein>
<dbReference type="RefSeq" id="WP_193810596.1">
    <property type="nucleotide sequence ID" value="NZ_CP040442.1"/>
</dbReference>
<feature type="chain" id="PRO_5032983046" evidence="2">
    <location>
        <begin position="22"/>
        <end position="257"/>
    </location>
</feature>
<sequence length="257" mass="27172">MRKKLLSLLTALLVSSAFVNAQTTTWNFSNAEWPVSGGYAAPTVVNNLGFITGTTTTMGAVENNTATFDGYSFTKRLKFNGGSYAGGTTDFAMPTQRAMYFDVNGNSTITIWYKNGGGGDRTLYVTNGTSVIKSFLYNDSTVGQVATTTYTGSATRIYIAADQAMNVYQITATNVGTTATLATAAVTKSTSNVFASGNQVFVNNLKSATQIDVYTANGSLVKSVNAKSDTSFQLNSGFYIVNLKSAAGSTSKKVLVK</sequence>
<reference evidence="3 4" key="1">
    <citation type="submission" date="2019-05" db="EMBL/GenBank/DDBJ databases">
        <title>Chryseobacterium sp. isolated from King George Island, maritime Antarctica.</title>
        <authorList>
            <person name="Peng X."/>
        </authorList>
    </citation>
    <scope>NUCLEOTIDE SEQUENCE [LARGE SCALE GENOMIC DNA]</scope>
    <source>
        <strain evidence="3 4">7-3A</strain>
    </source>
</reference>
<dbReference type="EMBL" id="CP040442">
    <property type="protein sequence ID" value="QOW10429.1"/>
    <property type="molecule type" value="Genomic_DNA"/>
</dbReference>
<dbReference type="AlphaFoldDB" id="A0A7M2Y9B9"/>
<name>A0A7M2Y9B9_9FLAO</name>
<keyword evidence="1 2" id="KW-0732">Signal</keyword>
<keyword evidence="4" id="KW-1185">Reference proteome</keyword>
<evidence type="ECO:0000256" key="1">
    <source>
        <dbReference type="ARBA" id="ARBA00022729"/>
    </source>
</evidence>
<proteinExistence type="predicted"/>
<evidence type="ECO:0000313" key="3">
    <source>
        <dbReference type="EMBL" id="QOW10429.1"/>
    </source>
</evidence>